<evidence type="ECO:0000313" key="3">
    <source>
        <dbReference type="Proteomes" id="UP000664859"/>
    </source>
</evidence>
<sequence>MVSKFKKHRLEVSSHNPRSHGPGNSKALDRQAQLAVFRDRLWLTGGRSEAYQEYNLEYSQRRGDVWSSPDGRVWEQQTKLQGDFYVQNYDALDPGPLAPWWARFGHTLDTVRKYDALDPGSLAPWWARFRHTLDAIHATDMRGTEIEVLIQLGGYTPNPNNDQWLSIDGTVWKFAGHAPWSPRAWHATTKLNFAEHALWTPRAWHATTKLHVPMFMLCWDALEEKLLVLGGTPLVNDVWQLESVVQAPTGLWQLTWTPLTLAAPWSPRVGLGVSVLERSNGSTVFVTGGYAGWPRGSIQWDGERSRNDIWSSIDGRSWTLVASSAPWPPRAWHTLVTWSRDGTADVVVSAANTTITGTKSRMWLTGGGYIGTKGNNVVYKMISLTDMWWSSNGYNWYKVNYEEGSGDNAYSSMEWTLTEAEGKSVHLGRWGHQMVAWNDTVVAADGTTTQVPALYLIAGDTSGEGALANDVFVSNYTLLCSMGGIVCGNAGVCNGCTGSVRGNFCEVVADTESSAFALSGAWSVLRAGAAIASAAALSALLPLLLNGR</sequence>
<protein>
    <submittedName>
        <fullName evidence="2">Uncharacterized protein</fullName>
    </submittedName>
</protein>
<dbReference type="OrthoDB" id="59517at2759"/>
<evidence type="ECO:0000256" key="1">
    <source>
        <dbReference type="SAM" id="MobiDB-lite"/>
    </source>
</evidence>
<organism evidence="2 3">
    <name type="scientific">Tribonema minus</name>
    <dbReference type="NCBI Taxonomy" id="303371"/>
    <lineage>
        <taxon>Eukaryota</taxon>
        <taxon>Sar</taxon>
        <taxon>Stramenopiles</taxon>
        <taxon>Ochrophyta</taxon>
        <taxon>PX clade</taxon>
        <taxon>Xanthophyceae</taxon>
        <taxon>Tribonematales</taxon>
        <taxon>Tribonemataceae</taxon>
        <taxon>Tribonema</taxon>
    </lineage>
</organism>
<comment type="caution">
    <text evidence="2">The sequence shown here is derived from an EMBL/GenBank/DDBJ whole genome shotgun (WGS) entry which is preliminary data.</text>
</comment>
<dbReference type="SUPFAM" id="SSF50965">
    <property type="entry name" value="Galactose oxidase, central domain"/>
    <property type="match status" value="1"/>
</dbReference>
<feature type="region of interest" description="Disordered" evidence="1">
    <location>
        <begin position="1"/>
        <end position="28"/>
    </location>
</feature>
<dbReference type="EMBL" id="JAFCMP010000017">
    <property type="protein sequence ID" value="KAG5191591.1"/>
    <property type="molecule type" value="Genomic_DNA"/>
</dbReference>
<accession>A0A836CQ57</accession>
<evidence type="ECO:0000313" key="2">
    <source>
        <dbReference type="EMBL" id="KAG5191591.1"/>
    </source>
</evidence>
<dbReference type="InterPro" id="IPR011043">
    <property type="entry name" value="Gal_Oxase/kelch_b-propeller"/>
</dbReference>
<reference evidence="2" key="1">
    <citation type="submission" date="2021-02" db="EMBL/GenBank/DDBJ databases">
        <title>First Annotated Genome of the Yellow-green Alga Tribonema minus.</title>
        <authorList>
            <person name="Mahan K.M."/>
        </authorList>
    </citation>
    <scope>NUCLEOTIDE SEQUENCE</scope>
    <source>
        <strain evidence="2">UTEX B ZZ1240</strain>
    </source>
</reference>
<proteinExistence type="predicted"/>
<dbReference type="AlphaFoldDB" id="A0A836CQ57"/>
<dbReference type="Proteomes" id="UP000664859">
    <property type="component" value="Unassembled WGS sequence"/>
</dbReference>
<name>A0A836CQ57_9STRA</name>
<keyword evidence="3" id="KW-1185">Reference proteome</keyword>
<gene>
    <name evidence="2" type="ORF">JKP88DRAFT_295425</name>
</gene>